<comment type="caution">
    <text evidence="6">The sequence shown here is derived from an EMBL/GenBank/DDBJ whole genome shotgun (WGS) entry which is preliminary data.</text>
</comment>
<dbReference type="PROSITE" id="PS50294">
    <property type="entry name" value="WD_REPEATS_REGION"/>
    <property type="match status" value="6"/>
</dbReference>
<dbReference type="CDD" id="cd00200">
    <property type="entry name" value="WD40"/>
    <property type="match status" value="1"/>
</dbReference>
<protein>
    <recommendedName>
        <fullName evidence="5">F-box domain-containing protein</fullName>
    </recommendedName>
</protein>
<dbReference type="Pfam" id="PF00400">
    <property type="entry name" value="WD40"/>
    <property type="match status" value="7"/>
</dbReference>
<feature type="repeat" description="WD" evidence="3">
    <location>
        <begin position="411"/>
        <end position="462"/>
    </location>
</feature>
<dbReference type="Gene3D" id="1.20.1280.50">
    <property type="match status" value="1"/>
</dbReference>
<evidence type="ECO:0000256" key="3">
    <source>
        <dbReference type="PROSITE-ProRule" id="PRU00221"/>
    </source>
</evidence>
<dbReference type="SMART" id="SM00320">
    <property type="entry name" value="WD40"/>
    <property type="match status" value="7"/>
</dbReference>
<dbReference type="PANTHER" id="PTHR14604">
    <property type="entry name" value="WD40 REPEAT PF20"/>
    <property type="match status" value="1"/>
</dbReference>
<evidence type="ECO:0000313" key="7">
    <source>
        <dbReference type="Proteomes" id="UP000738359"/>
    </source>
</evidence>
<evidence type="ECO:0000256" key="2">
    <source>
        <dbReference type="ARBA" id="ARBA00022737"/>
    </source>
</evidence>
<dbReference type="InterPro" id="IPR020472">
    <property type="entry name" value="WD40_PAC1"/>
</dbReference>
<evidence type="ECO:0000259" key="5">
    <source>
        <dbReference type="PROSITE" id="PS50181"/>
    </source>
</evidence>
<feature type="repeat" description="WD" evidence="3">
    <location>
        <begin position="544"/>
        <end position="574"/>
    </location>
</feature>
<dbReference type="AlphaFoldDB" id="A0A9P6JEH0"/>
<dbReference type="InterPro" id="IPR019775">
    <property type="entry name" value="WD40_repeat_CS"/>
</dbReference>
<dbReference type="PROSITE" id="PS50082">
    <property type="entry name" value="WD_REPEATS_2"/>
    <property type="match status" value="7"/>
</dbReference>
<dbReference type="InterPro" id="IPR036322">
    <property type="entry name" value="WD40_repeat_dom_sf"/>
</dbReference>
<feature type="repeat" description="WD" evidence="3">
    <location>
        <begin position="291"/>
        <end position="330"/>
    </location>
</feature>
<feature type="repeat" description="WD" evidence="3">
    <location>
        <begin position="331"/>
        <end position="370"/>
    </location>
</feature>
<accession>A0A9P6JEH0</accession>
<dbReference type="InterPro" id="IPR001680">
    <property type="entry name" value="WD40_rpt"/>
</dbReference>
<dbReference type="SUPFAM" id="SSF50978">
    <property type="entry name" value="WD40 repeat-like"/>
    <property type="match status" value="1"/>
</dbReference>
<dbReference type="Gene3D" id="2.130.10.10">
    <property type="entry name" value="YVTN repeat-like/Quinoprotein amine dehydrogenase"/>
    <property type="match status" value="2"/>
</dbReference>
<reference evidence="6" key="1">
    <citation type="journal article" date="2020" name="Fungal Divers.">
        <title>Resolving the Mortierellaceae phylogeny through synthesis of multi-gene phylogenetics and phylogenomics.</title>
        <authorList>
            <person name="Vandepol N."/>
            <person name="Liber J."/>
            <person name="Desiro A."/>
            <person name="Na H."/>
            <person name="Kennedy M."/>
            <person name="Barry K."/>
            <person name="Grigoriev I.V."/>
            <person name="Miller A.N."/>
            <person name="O'Donnell K."/>
            <person name="Stajich J.E."/>
            <person name="Bonito G."/>
        </authorList>
    </citation>
    <scope>NUCLEOTIDE SEQUENCE</scope>
    <source>
        <strain evidence="6">CK1249</strain>
    </source>
</reference>
<dbReference type="PANTHER" id="PTHR14604:SF4">
    <property type="entry name" value="F-BOX DOMAIN-CONTAINING PROTEIN"/>
    <property type="match status" value="1"/>
</dbReference>
<dbReference type="PROSITE" id="PS00678">
    <property type="entry name" value="WD_REPEATS_1"/>
    <property type="match status" value="3"/>
</dbReference>
<keyword evidence="2" id="KW-0677">Repeat</keyword>
<dbReference type="InterPro" id="IPR015943">
    <property type="entry name" value="WD40/YVTN_repeat-like_dom_sf"/>
</dbReference>
<organism evidence="6 7">
    <name type="scientific">Mortierella alpina</name>
    <name type="common">Oleaginous fungus</name>
    <name type="synonym">Mortierella renispora</name>
    <dbReference type="NCBI Taxonomy" id="64518"/>
    <lineage>
        <taxon>Eukaryota</taxon>
        <taxon>Fungi</taxon>
        <taxon>Fungi incertae sedis</taxon>
        <taxon>Mucoromycota</taxon>
        <taxon>Mortierellomycotina</taxon>
        <taxon>Mortierellomycetes</taxon>
        <taxon>Mortierellales</taxon>
        <taxon>Mortierellaceae</taxon>
        <taxon>Mortierella</taxon>
    </lineage>
</organism>
<feature type="repeat" description="WD" evidence="3">
    <location>
        <begin position="463"/>
        <end position="502"/>
    </location>
</feature>
<keyword evidence="1 3" id="KW-0853">WD repeat</keyword>
<keyword evidence="7" id="KW-1185">Reference proteome</keyword>
<dbReference type="InterPro" id="IPR050995">
    <property type="entry name" value="WD-F-box_domain-protein"/>
</dbReference>
<proteinExistence type="predicted"/>
<dbReference type="InterPro" id="IPR036047">
    <property type="entry name" value="F-box-like_dom_sf"/>
</dbReference>
<evidence type="ECO:0000256" key="1">
    <source>
        <dbReference type="ARBA" id="ARBA00022574"/>
    </source>
</evidence>
<dbReference type="Proteomes" id="UP000738359">
    <property type="component" value="Unassembled WGS sequence"/>
</dbReference>
<gene>
    <name evidence="6" type="ORF">BGZ70_007280</name>
</gene>
<dbReference type="OrthoDB" id="19711at2759"/>
<feature type="domain" description="F-box" evidence="5">
    <location>
        <begin position="1"/>
        <end position="37"/>
    </location>
</feature>
<feature type="region of interest" description="Disordered" evidence="4">
    <location>
        <begin position="154"/>
        <end position="234"/>
    </location>
</feature>
<dbReference type="PROSITE" id="PS50181">
    <property type="entry name" value="FBOX"/>
    <property type="match status" value="1"/>
</dbReference>
<feature type="repeat" description="WD" evidence="3">
    <location>
        <begin position="371"/>
        <end position="410"/>
    </location>
</feature>
<evidence type="ECO:0000256" key="4">
    <source>
        <dbReference type="SAM" id="MobiDB-lite"/>
    </source>
</evidence>
<name>A0A9P6JEH0_MORAP</name>
<dbReference type="Pfam" id="PF12937">
    <property type="entry name" value="F-box-like"/>
    <property type="match status" value="1"/>
</dbReference>
<sequence>MLVHLLSFLDAKTLVNVALVSKAWNKFASDNAVWRGLYFRHGWTVNHEMVDWYINAAEQDEEWAMTARDVQSRVRFESELSVSRGKRKMADCDMRDARDQDCGDYEMLHDVHDERSPLYDQYQDGLFHTHQHFAAESSPTALSEDVDMGHLSADEYDESSSPISIPPSSPTSRNTSASPEQSPSFSPSGTFPRRSSSTPSASPATTAFPDASFSTDMSGAKFDTEPPPIPRRIDFQAMNAPSPSEILSPDVLRIHRDPATHRAAINWKFLCKQRRMLEQNWNRGIHSVKEVPGHTEGIYCIQFDDQKIVSGSRDNTIKIWDMETGACRRTYVGHSASVLCLQYDEDRIVSGSSDATINVWDLNTGKVLQRLCGHADSVLSLRFEKDTVISCSKDRTVKIWKISTGEMLKTLVGHRAAVNAVQFSPESAAPSPLPGSPRVVVSASGDKSIKIWSLETGECLRTLEGHTRGIACIQFEGNVIVSGSSDKTIKIWDITKGECVKTLIGHEGLVRTLQFSGGRIISGSYDETLKIWEQESGRLLADLDGRHSHRVFKLQFNESKIVSCSQDQKIIIWDFAVGIDTTFF</sequence>
<feature type="compositionally biased region" description="Low complexity" evidence="4">
    <location>
        <begin position="170"/>
        <end position="212"/>
    </location>
</feature>
<evidence type="ECO:0000313" key="6">
    <source>
        <dbReference type="EMBL" id="KAF9967996.1"/>
    </source>
</evidence>
<feature type="repeat" description="WD" evidence="3">
    <location>
        <begin position="503"/>
        <end position="542"/>
    </location>
</feature>
<dbReference type="PRINTS" id="PR00320">
    <property type="entry name" value="GPROTEINBRPT"/>
</dbReference>
<dbReference type="InterPro" id="IPR001810">
    <property type="entry name" value="F-box_dom"/>
</dbReference>
<dbReference type="SUPFAM" id="SSF81383">
    <property type="entry name" value="F-box domain"/>
    <property type="match status" value="1"/>
</dbReference>
<dbReference type="EMBL" id="JAAAHY010000045">
    <property type="protein sequence ID" value="KAF9967996.1"/>
    <property type="molecule type" value="Genomic_DNA"/>
</dbReference>